<evidence type="ECO:0000313" key="2">
    <source>
        <dbReference type="EMBL" id="OBZ69700.1"/>
    </source>
</evidence>
<evidence type="ECO:0000256" key="1">
    <source>
        <dbReference type="SAM" id="SignalP"/>
    </source>
</evidence>
<dbReference type="EMBL" id="LUGG01000015">
    <property type="protein sequence ID" value="OBZ69700.1"/>
    <property type="molecule type" value="Genomic_DNA"/>
</dbReference>
<dbReference type="Proteomes" id="UP000092993">
    <property type="component" value="Unassembled WGS sequence"/>
</dbReference>
<feature type="signal peptide" evidence="1">
    <location>
        <begin position="1"/>
        <end position="16"/>
    </location>
</feature>
<dbReference type="AlphaFoldDB" id="A0A1C7LYC7"/>
<accession>A0A1C7LYC7</accession>
<keyword evidence="3" id="KW-1185">Reference proteome</keyword>
<proteinExistence type="predicted"/>
<sequence>MLYNLATLFLPILALGKAVIANPLHPRAAELTEVSKAPTQFAKAVALGPAVSATGSSNVTAALAGLHSDAARRRFLRTSTSARA</sequence>
<organism evidence="2 3">
    <name type="scientific">Grifola frondosa</name>
    <name type="common">Maitake</name>
    <name type="synonym">Polyporus frondosus</name>
    <dbReference type="NCBI Taxonomy" id="5627"/>
    <lineage>
        <taxon>Eukaryota</taxon>
        <taxon>Fungi</taxon>
        <taxon>Dikarya</taxon>
        <taxon>Basidiomycota</taxon>
        <taxon>Agaricomycotina</taxon>
        <taxon>Agaricomycetes</taxon>
        <taxon>Polyporales</taxon>
        <taxon>Grifolaceae</taxon>
        <taxon>Grifola</taxon>
    </lineage>
</organism>
<comment type="caution">
    <text evidence="2">The sequence shown here is derived from an EMBL/GenBank/DDBJ whole genome shotgun (WGS) entry which is preliminary data.</text>
</comment>
<protein>
    <submittedName>
        <fullName evidence="2">Uncharacterized protein</fullName>
    </submittedName>
</protein>
<name>A0A1C7LYC7_GRIFR</name>
<gene>
    <name evidence="2" type="ORF">A0H81_10183</name>
</gene>
<reference evidence="2 3" key="1">
    <citation type="submission" date="2016-03" db="EMBL/GenBank/DDBJ databases">
        <title>Whole genome sequencing of Grifola frondosa 9006-11.</title>
        <authorList>
            <person name="Min B."/>
            <person name="Park H."/>
            <person name="Kim J.-G."/>
            <person name="Cho H."/>
            <person name="Oh Y.-L."/>
            <person name="Kong W.-S."/>
            <person name="Choi I.-G."/>
        </authorList>
    </citation>
    <scope>NUCLEOTIDE SEQUENCE [LARGE SCALE GENOMIC DNA]</scope>
    <source>
        <strain evidence="2 3">9006-11</strain>
    </source>
</reference>
<evidence type="ECO:0000313" key="3">
    <source>
        <dbReference type="Proteomes" id="UP000092993"/>
    </source>
</evidence>
<keyword evidence="1" id="KW-0732">Signal</keyword>
<feature type="chain" id="PRO_5008888840" evidence="1">
    <location>
        <begin position="17"/>
        <end position="84"/>
    </location>
</feature>